<gene>
    <name evidence="3" type="primary">pbpA</name>
    <name evidence="3" type="ORF">GCM10010151_04370</name>
</gene>
<dbReference type="EMBL" id="BAAABM010000007">
    <property type="protein sequence ID" value="GAA0317644.1"/>
    <property type="molecule type" value="Genomic_DNA"/>
</dbReference>
<accession>A0ABP3FKF3</accession>
<dbReference type="InterPro" id="IPR050515">
    <property type="entry name" value="Beta-lactam/transpept"/>
</dbReference>
<feature type="domain" description="Penicillin binding protein A dimerisation" evidence="2">
    <location>
        <begin position="52"/>
        <end position="135"/>
    </location>
</feature>
<proteinExistence type="predicted"/>
<organism evidence="3 4">
    <name type="scientific">Actinoallomurus spadix</name>
    <dbReference type="NCBI Taxonomy" id="79912"/>
    <lineage>
        <taxon>Bacteria</taxon>
        <taxon>Bacillati</taxon>
        <taxon>Actinomycetota</taxon>
        <taxon>Actinomycetes</taxon>
        <taxon>Streptosporangiales</taxon>
        <taxon>Thermomonosporaceae</taxon>
        <taxon>Actinoallomurus</taxon>
    </lineage>
</organism>
<dbReference type="RefSeq" id="WP_252800001.1">
    <property type="nucleotide sequence ID" value="NZ_BAAABM010000007.1"/>
</dbReference>
<dbReference type="InterPro" id="IPR012338">
    <property type="entry name" value="Beta-lactam/transpept-like"/>
</dbReference>
<dbReference type="InterPro" id="IPR001460">
    <property type="entry name" value="PCN-bd_Tpept"/>
</dbReference>
<dbReference type="Pfam" id="PF00905">
    <property type="entry name" value="Transpeptidase"/>
    <property type="match status" value="1"/>
</dbReference>
<feature type="domain" description="Penicillin-binding protein transpeptidase" evidence="1">
    <location>
        <begin position="160"/>
        <end position="473"/>
    </location>
</feature>
<comment type="caution">
    <text evidence="3">The sequence shown here is derived from an EMBL/GenBank/DDBJ whole genome shotgun (WGS) entry which is preliminary data.</text>
</comment>
<name>A0ABP3FKF3_9ACTN</name>
<dbReference type="SUPFAM" id="SSF56519">
    <property type="entry name" value="Penicillin binding protein dimerisation domain"/>
    <property type="match status" value="1"/>
</dbReference>
<evidence type="ECO:0000313" key="4">
    <source>
        <dbReference type="Proteomes" id="UP001501822"/>
    </source>
</evidence>
<dbReference type="Gene3D" id="3.90.1310.10">
    <property type="entry name" value="Penicillin-binding protein 2a (Domain 2)"/>
    <property type="match status" value="1"/>
</dbReference>
<dbReference type="Gene3D" id="3.40.710.10">
    <property type="entry name" value="DD-peptidase/beta-lactamase superfamily"/>
    <property type="match status" value="1"/>
</dbReference>
<dbReference type="InterPro" id="IPR054120">
    <property type="entry name" value="PBPA_dimer"/>
</dbReference>
<dbReference type="InterPro" id="IPR036138">
    <property type="entry name" value="PBP_dimer_sf"/>
</dbReference>
<dbReference type="Proteomes" id="UP001501822">
    <property type="component" value="Unassembled WGS sequence"/>
</dbReference>
<sequence length="479" mass="50198">MNKTLRRTTIFALLLVLALMVNITYLQGAQEQKLRDDPLNVRHFLAQFNRNRGPIMAGGTVIARSRDTGKKDFRYQREYPESEVFAPVTGYFAPSGGVTGVEAAADGLLAGTDPRLTVQHWFDAIVGRTDQGATVHTTIDPDAQRATYDALRASTSRRAAAIAIDVRTGAIKVMASFPSFDANSIAVHDMTTSAKAYKRLLKASGSPLIDKAIDESFAPGSTFKIITAAAGMDEKGLTKDSLVDTPGVLTLPSGNPLHNDADSGPCNGGRLPLITAFAQSCNSTFGKLALDMGQKTLGAEASGFGFGRHIPIENDLRSAASVYPKDMGGDDVGRSGIGQGSVSATPLQMALAAAAAANGGVVMKPYLIQRVTAPDQSEIQVASPKELLRATSAQTASQLRDMMREVVASGTGAGKVSGDIAGKTGTAETGLSYNERWFAGFAPADNPKIAFAVVTEGSGFGADAAGPIVNRMVQALGVR</sequence>
<dbReference type="SUPFAM" id="SSF56601">
    <property type="entry name" value="beta-lactamase/transpeptidase-like"/>
    <property type="match status" value="1"/>
</dbReference>
<keyword evidence="4" id="KW-1185">Reference proteome</keyword>
<protein>
    <submittedName>
        <fullName evidence="3">D,D-transpeptidase PbpA</fullName>
    </submittedName>
</protein>
<reference evidence="4" key="1">
    <citation type="journal article" date="2019" name="Int. J. Syst. Evol. Microbiol.">
        <title>The Global Catalogue of Microorganisms (GCM) 10K type strain sequencing project: providing services to taxonomists for standard genome sequencing and annotation.</title>
        <authorList>
            <consortium name="The Broad Institute Genomics Platform"/>
            <consortium name="The Broad Institute Genome Sequencing Center for Infectious Disease"/>
            <person name="Wu L."/>
            <person name="Ma J."/>
        </authorList>
    </citation>
    <scope>NUCLEOTIDE SEQUENCE [LARGE SCALE GENOMIC DNA]</scope>
    <source>
        <strain evidence="4">JCM 3146</strain>
    </source>
</reference>
<dbReference type="PANTHER" id="PTHR30627">
    <property type="entry name" value="PEPTIDOGLYCAN D,D-TRANSPEPTIDASE"/>
    <property type="match status" value="1"/>
</dbReference>
<evidence type="ECO:0000259" key="1">
    <source>
        <dbReference type="Pfam" id="PF00905"/>
    </source>
</evidence>
<evidence type="ECO:0000259" key="2">
    <source>
        <dbReference type="Pfam" id="PF21922"/>
    </source>
</evidence>
<dbReference type="Pfam" id="PF21922">
    <property type="entry name" value="PBP_dimer_2"/>
    <property type="match status" value="1"/>
</dbReference>
<dbReference type="PANTHER" id="PTHR30627:SF24">
    <property type="entry name" value="PENICILLIN-BINDING PROTEIN 4B"/>
    <property type="match status" value="1"/>
</dbReference>
<evidence type="ECO:0000313" key="3">
    <source>
        <dbReference type="EMBL" id="GAA0317644.1"/>
    </source>
</evidence>